<accession>A0ACC2FSH8</accession>
<proteinExistence type="predicted"/>
<comment type="caution">
    <text evidence="1">The sequence shown here is derived from an EMBL/GenBank/DDBJ whole genome shotgun (WGS) entry which is preliminary data.</text>
</comment>
<sequence length="354" mass="39658">MAVCLLISKDGRHKPINLPHGHAVILGRGPETTIKDKACSREQLEVTADCNRKCVSVKQLGANPTSVDSQMVGKGNLLMMRAGQQLHMVNALYPYSVCFKEDPSSCQSSTEKCVGAKRPYGSSSLDGDHHKEPSGSRGPRGAQDSTQCELGESTSSPPSKLKPNTHTTDKVETFGHWSQGLKSSMQDPKMQVYKDDRVVVIKDKYPKARYHWLVLPWESIPSVKALRREHCDLLRHMEQVADGVVEQHCPDHNLLKFRLGYHAIPSMSQVHLHVISQDFDSPCLKNKKHWNSFTTNYFIDSKEIIGMLEKDGRVTVKEGTEDLLKLNLRCHVCGAEISTIPKLKEHLKTHTHGR</sequence>
<dbReference type="EMBL" id="CM055750">
    <property type="protein sequence ID" value="KAJ7994339.1"/>
    <property type="molecule type" value="Genomic_DNA"/>
</dbReference>
<name>A0ACC2FSH8_DALPE</name>
<organism evidence="1 2">
    <name type="scientific">Dallia pectoralis</name>
    <name type="common">Alaska blackfish</name>
    <dbReference type="NCBI Taxonomy" id="75939"/>
    <lineage>
        <taxon>Eukaryota</taxon>
        <taxon>Metazoa</taxon>
        <taxon>Chordata</taxon>
        <taxon>Craniata</taxon>
        <taxon>Vertebrata</taxon>
        <taxon>Euteleostomi</taxon>
        <taxon>Actinopterygii</taxon>
        <taxon>Neopterygii</taxon>
        <taxon>Teleostei</taxon>
        <taxon>Protacanthopterygii</taxon>
        <taxon>Esociformes</taxon>
        <taxon>Umbridae</taxon>
        <taxon>Dallia</taxon>
    </lineage>
</organism>
<evidence type="ECO:0000313" key="1">
    <source>
        <dbReference type="EMBL" id="KAJ7994339.1"/>
    </source>
</evidence>
<dbReference type="Proteomes" id="UP001157502">
    <property type="component" value="Chromosome 23"/>
</dbReference>
<gene>
    <name evidence="1" type="ORF">DPEC_G00264840</name>
</gene>
<protein>
    <submittedName>
        <fullName evidence="1">Uncharacterized protein</fullName>
    </submittedName>
</protein>
<keyword evidence="2" id="KW-1185">Reference proteome</keyword>
<reference evidence="1" key="1">
    <citation type="submission" date="2021-05" db="EMBL/GenBank/DDBJ databases">
        <authorList>
            <person name="Pan Q."/>
            <person name="Jouanno E."/>
            <person name="Zahm M."/>
            <person name="Klopp C."/>
            <person name="Cabau C."/>
            <person name="Louis A."/>
            <person name="Berthelot C."/>
            <person name="Parey E."/>
            <person name="Roest Crollius H."/>
            <person name="Montfort J."/>
            <person name="Robinson-Rechavi M."/>
            <person name="Bouchez O."/>
            <person name="Lampietro C."/>
            <person name="Lopez Roques C."/>
            <person name="Donnadieu C."/>
            <person name="Postlethwait J."/>
            <person name="Bobe J."/>
            <person name="Dillon D."/>
            <person name="Chandos A."/>
            <person name="von Hippel F."/>
            <person name="Guiguen Y."/>
        </authorList>
    </citation>
    <scope>NUCLEOTIDE SEQUENCE</scope>
    <source>
        <strain evidence="1">YG-Jan2019</strain>
    </source>
</reference>
<evidence type="ECO:0000313" key="2">
    <source>
        <dbReference type="Proteomes" id="UP001157502"/>
    </source>
</evidence>